<reference evidence="2 3" key="1">
    <citation type="journal article" date="2020" name="Nat. Food">
        <title>A phased Vanilla planifolia genome enables genetic improvement of flavour and production.</title>
        <authorList>
            <person name="Hasing T."/>
            <person name="Tang H."/>
            <person name="Brym M."/>
            <person name="Khazi F."/>
            <person name="Huang T."/>
            <person name="Chambers A.H."/>
        </authorList>
    </citation>
    <scope>NUCLEOTIDE SEQUENCE [LARGE SCALE GENOMIC DNA]</scope>
    <source>
        <tissue evidence="2">Leaf</tissue>
    </source>
</reference>
<dbReference type="Gene3D" id="2.90.10.10">
    <property type="entry name" value="Bulb-type lectin domain"/>
    <property type="match status" value="1"/>
</dbReference>
<evidence type="ECO:0000313" key="3">
    <source>
        <dbReference type="Proteomes" id="UP000636800"/>
    </source>
</evidence>
<dbReference type="AlphaFoldDB" id="A0A835UR74"/>
<evidence type="ECO:0000313" key="2">
    <source>
        <dbReference type="EMBL" id="KAG0470933.1"/>
    </source>
</evidence>
<name>A0A835UR74_VANPL</name>
<feature type="domain" description="Bulb-type lectin" evidence="1">
    <location>
        <begin position="27"/>
        <end position="154"/>
    </location>
</feature>
<sequence>MTSLNDHLPFVVSSLVLFFYPLFSKASNTLLQGQTLEDSADQTLISPGKVFELGFFSLTAGRNHRYLGIYYHNISPQSIVWIANRDTPLSDSSGTLRLGTDGNLSLVDTTTGNSIWSTNSSATSSNSSASLTLEDDGRIILQLTNGTVNWDSFDHPTDTFLPGMKVLLDIRTGRRTLFRSWRSADDPSAGNYSLGLDASGQIFIWEGKQDTVAVGPVGWHQVHRLTMRPLYLYGFHPTNDVENGLLYFTYAQMNSSLLRFVLQWNGVENTTMLVEETRQGNL</sequence>
<dbReference type="EMBL" id="JADCNL010000008">
    <property type="protein sequence ID" value="KAG0470933.1"/>
    <property type="molecule type" value="Genomic_DNA"/>
</dbReference>
<organism evidence="2 3">
    <name type="scientific">Vanilla planifolia</name>
    <name type="common">Vanilla</name>
    <dbReference type="NCBI Taxonomy" id="51239"/>
    <lineage>
        <taxon>Eukaryota</taxon>
        <taxon>Viridiplantae</taxon>
        <taxon>Streptophyta</taxon>
        <taxon>Embryophyta</taxon>
        <taxon>Tracheophyta</taxon>
        <taxon>Spermatophyta</taxon>
        <taxon>Magnoliopsida</taxon>
        <taxon>Liliopsida</taxon>
        <taxon>Asparagales</taxon>
        <taxon>Orchidaceae</taxon>
        <taxon>Vanilloideae</taxon>
        <taxon>Vanilleae</taxon>
        <taxon>Vanilla</taxon>
    </lineage>
</organism>
<gene>
    <name evidence="2" type="ORF">HPP92_017633</name>
</gene>
<dbReference type="InterPro" id="IPR001480">
    <property type="entry name" value="Bulb-type_lectin_dom"/>
</dbReference>
<evidence type="ECO:0000259" key="1">
    <source>
        <dbReference type="PROSITE" id="PS50927"/>
    </source>
</evidence>
<comment type="caution">
    <text evidence="2">The sequence shown here is derived from an EMBL/GenBank/DDBJ whole genome shotgun (WGS) entry which is preliminary data.</text>
</comment>
<dbReference type="PANTHER" id="PTHR32444">
    <property type="entry name" value="BULB-TYPE LECTIN DOMAIN-CONTAINING PROTEIN"/>
    <property type="match status" value="1"/>
</dbReference>
<dbReference type="Proteomes" id="UP000636800">
    <property type="component" value="Unassembled WGS sequence"/>
</dbReference>
<dbReference type="CDD" id="cd00028">
    <property type="entry name" value="B_lectin"/>
    <property type="match status" value="1"/>
</dbReference>
<accession>A0A835UR74</accession>
<dbReference type="GO" id="GO:0051707">
    <property type="term" value="P:response to other organism"/>
    <property type="evidence" value="ECO:0007669"/>
    <property type="project" value="UniProtKB-ARBA"/>
</dbReference>
<protein>
    <recommendedName>
        <fullName evidence="1">Bulb-type lectin domain-containing protein</fullName>
    </recommendedName>
</protein>
<dbReference type="Pfam" id="PF01453">
    <property type="entry name" value="B_lectin"/>
    <property type="match status" value="1"/>
</dbReference>
<dbReference type="PROSITE" id="PS50927">
    <property type="entry name" value="BULB_LECTIN"/>
    <property type="match status" value="1"/>
</dbReference>
<dbReference type="SUPFAM" id="SSF51110">
    <property type="entry name" value="alpha-D-mannose-specific plant lectins"/>
    <property type="match status" value="1"/>
</dbReference>
<dbReference type="PANTHER" id="PTHR32444:SF242">
    <property type="entry name" value="G-TYPE LECTIN S-RECEPTOR-LIKE SERINE_THREONINE-PROTEIN KINASE RKS1"/>
    <property type="match status" value="1"/>
</dbReference>
<keyword evidence="3" id="KW-1185">Reference proteome</keyword>
<proteinExistence type="predicted"/>
<dbReference type="SMART" id="SM00108">
    <property type="entry name" value="B_lectin"/>
    <property type="match status" value="1"/>
</dbReference>
<dbReference type="InterPro" id="IPR036426">
    <property type="entry name" value="Bulb-type_lectin_dom_sf"/>
</dbReference>